<dbReference type="OMA" id="ECTDAND"/>
<keyword evidence="4" id="KW-1185">Reference proteome</keyword>
<dbReference type="STRING" id="240176.A8NJR7"/>
<gene>
    <name evidence="3" type="ORF">CC1G_11189</name>
</gene>
<keyword evidence="2" id="KW-0472">Membrane</keyword>
<evidence type="ECO:0000256" key="2">
    <source>
        <dbReference type="SAM" id="Phobius"/>
    </source>
</evidence>
<protein>
    <submittedName>
        <fullName evidence="3">Uncharacterized protein</fullName>
    </submittedName>
</protein>
<evidence type="ECO:0000313" key="4">
    <source>
        <dbReference type="Proteomes" id="UP000001861"/>
    </source>
</evidence>
<organism evidence="3 4">
    <name type="scientific">Coprinopsis cinerea (strain Okayama-7 / 130 / ATCC MYA-4618 / FGSC 9003)</name>
    <name type="common">Inky cap fungus</name>
    <name type="synonym">Hormographiella aspergillata</name>
    <dbReference type="NCBI Taxonomy" id="240176"/>
    <lineage>
        <taxon>Eukaryota</taxon>
        <taxon>Fungi</taxon>
        <taxon>Dikarya</taxon>
        <taxon>Basidiomycota</taxon>
        <taxon>Agaricomycotina</taxon>
        <taxon>Agaricomycetes</taxon>
        <taxon>Agaricomycetidae</taxon>
        <taxon>Agaricales</taxon>
        <taxon>Agaricineae</taxon>
        <taxon>Psathyrellaceae</taxon>
        <taxon>Coprinopsis</taxon>
    </lineage>
</organism>
<feature type="transmembrane region" description="Helical" evidence="2">
    <location>
        <begin position="288"/>
        <end position="312"/>
    </location>
</feature>
<feature type="compositionally biased region" description="Basic and acidic residues" evidence="1">
    <location>
        <begin position="34"/>
        <end position="46"/>
    </location>
</feature>
<proteinExistence type="predicted"/>
<keyword evidence="2" id="KW-1133">Transmembrane helix</keyword>
<dbReference type="EMBL" id="AACS02000010">
    <property type="protein sequence ID" value="EAU87517.2"/>
    <property type="molecule type" value="Genomic_DNA"/>
</dbReference>
<comment type="caution">
    <text evidence="3">The sequence shown here is derived from an EMBL/GenBank/DDBJ whole genome shotgun (WGS) entry which is preliminary data.</text>
</comment>
<dbReference type="VEuPathDB" id="FungiDB:CC1G_11189"/>
<dbReference type="AlphaFoldDB" id="A8NJR7"/>
<feature type="region of interest" description="Disordered" evidence="1">
    <location>
        <begin position="1"/>
        <end position="49"/>
    </location>
</feature>
<keyword evidence="2" id="KW-0812">Transmembrane</keyword>
<dbReference type="eggNOG" id="ENOG502SPP2">
    <property type="taxonomic scope" value="Eukaryota"/>
</dbReference>
<dbReference type="Proteomes" id="UP000001861">
    <property type="component" value="Unassembled WGS sequence"/>
</dbReference>
<evidence type="ECO:0000256" key="1">
    <source>
        <dbReference type="SAM" id="MobiDB-lite"/>
    </source>
</evidence>
<reference evidence="3 4" key="1">
    <citation type="journal article" date="2010" name="Proc. Natl. Acad. Sci. U.S.A.">
        <title>Insights into evolution of multicellular fungi from the assembled chromosomes of the mushroom Coprinopsis cinerea (Coprinus cinereus).</title>
        <authorList>
            <person name="Stajich J.E."/>
            <person name="Wilke S.K."/>
            <person name="Ahren D."/>
            <person name="Au C.H."/>
            <person name="Birren B.W."/>
            <person name="Borodovsky M."/>
            <person name="Burns C."/>
            <person name="Canback B."/>
            <person name="Casselton L.A."/>
            <person name="Cheng C.K."/>
            <person name="Deng J."/>
            <person name="Dietrich F.S."/>
            <person name="Fargo D.C."/>
            <person name="Farman M.L."/>
            <person name="Gathman A.C."/>
            <person name="Goldberg J."/>
            <person name="Guigo R."/>
            <person name="Hoegger P.J."/>
            <person name="Hooker J.B."/>
            <person name="Huggins A."/>
            <person name="James T.Y."/>
            <person name="Kamada T."/>
            <person name="Kilaru S."/>
            <person name="Kodira C."/>
            <person name="Kues U."/>
            <person name="Kupfer D."/>
            <person name="Kwan H.S."/>
            <person name="Lomsadze A."/>
            <person name="Li W."/>
            <person name="Lilly W.W."/>
            <person name="Ma L.J."/>
            <person name="Mackey A.J."/>
            <person name="Manning G."/>
            <person name="Martin F."/>
            <person name="Muraguchi H."/>
            <person name="Natvig D.O."/>
            <person name="Palmerini H."/>
            <person name="Ramesh M.A."/>
            <person name="Rehmeyer C.J."/>
            <person name="Roe B.A."/>
            <person name="Shenoy N."/>
            <person name="Stanke M."/>
            <person name="Ter-Hovhannisyan V."/>
            <person name="Tunlid A."/>
            <person name="Velagapudi R."/>
            <person name="Vision T.J."/>
            <person name="Zeng Q."/>
            <person name="Zolan M.E."/>
            <person name="Pukkila P.J."/>
        </authorList>
    </citation>
    <scope>NUCLEOTIDE SEQUENCE [LARGE SCALE GENOMIC DNA]</scope>
    <source>
        <strain evidence="4">Okayama-7 / 130 / ATCC MYA-4618 / FGSC 9003</strain>
    </source>
</reference>
<dbReference type="HOGENOM" id="CLU_801710_0_0_1"/>
<feature type="transmembrane region" description="Helical" evidence="2">
    <location>
        <begin position="223"/>
        <end position="250"/>
    </location>
</feature>
<name>A8NJR7_COPC7</name>
<dbReference type="KEGG" id="cci:CC1G_11189"/>
<dbReference type="OrthoDB" id="2923771at2759"/>
<dbReference type="RefSeq" id="XP_001834276.2">
    <property type="nucleotide sequence ID" value="XM_001834224.2"/>
</dbReference>
<accession>A8NJR7</accession>
<evidence type="ECO:0000313" key="3">
    <source>
        <dbReference type="EMBL" id="EAU87517.2"/>
    </source>
</evidence>
<dbReference type="InParanoid" id="A8NJR7"/>
<feature type="transmembrane region" description="Helical" evidence="2">
    <location>
        <begin position="68"/>
        <end position="89"/>
    </location>
</feature>
<sequence length="346" mass="38093">MSDNVRHNVVASQPSASPEREATPIPSRSSDVVEDAKEKDHPHFTTEIDEPVAPNDERRQMSILRIRLWIGFCFAFIVLAPVISIVMGYHLHSNDMVYPAEPKAEFPGRTARISLEVVLVSADPKLGSITLDWSFLRELRSPCSIDNVDACTDVNLFFDAYTAEIVLFAEEVGTNATVGVEIGDARGVAIGFETRVAHIHRRISPPEVADSTIILSRSILVKLYGIISTIAVWIVTLILSLVMITSVFFGYKQRPEVLLIPVATLFAFTTLRQSMPGAPEGFGHMMDLVGLVPCLALLAMTAACSLGVFLLSDPASTKRELRWTNMQEAFPVLKRGKTQPELSQMA</sequence>
<feature type="transmembrane region" description="Helical" evidence="2">
    <location>
        <begin position="257"/>
        <end position="276"/>
    </location>
</feature>
<dbReference type="GeneID" id="6010796"/>